<organism evidence="2 3">
    <name type="scientific">Ancylostoma caninum</name>
    <name type="common">Dog hookworm</name>
    <dbReference type="NCBI Taxonomy" id="29170"/>
    <lineage>
        <taxon>Eukaryota</taxon>
        <taxon>Metazoa</taxon>
        <taxon>Ecdysozoa</taxon>
        <taxon>Nematoda</taxon>
        <taxon>Chromadorea</taxon>
        <taxon>Rhabditida</taxon>
        <taxon>Rhabditina</taxon>
        <taxon>Rhabditomorpha</taxon>
        <taxon>Strongyloidea</taxon>
        <taxon>Ancylostomatidae</taxon>
        <taxon>Ancylostomatinae</taxon>
        <taxon>Ancylostoma</taxon>
    </lineage>
</organism>
<comment type="caution">
    <text evidence="2">The sequence shown here is derived from an EMBL/GenBank/DDBJ whole genome shotgun (WGS) entry which is preliminary data.</text>
</comment>
<dbReference type="EMBL" id="JOJR01000040">
    <property type="protein sequence ID" value="RCN48956.1"/>
    <property type="molecule type" value="Genomic_DNA"/>
</dbReference>
<dbReference type="InterPro" id="IPR011009">
    <property type="entry name" value="Kinase-like_dom_sf"/>
</dbReference>
<feature type="domain" description="Protein kinase" evidence="1">
    <location>
        <begin position="24"/>
        <end position="155"/>
    </location>
</feature>
<dbReference type="InterPro" id="IPR000719">
    <property type="entry name" value="Prot_kinase_dom"/>
</dbReference>
<dbReference type="Proteomes" id="UP000252519">
    <property type="component" value="Unassembled WGS sequence"/>
</dbReference>
<dbReference type="AlphaFoldDB" id="A0A368GX78"/>
<dbReference type="PROSITE" id="PS50011">
    <property type="entry name" value="PROTEIN_KINASE_DOM"/>
    <property type="match status" value="1"/>
</dbReference>
<dbReference type="STRING" id="29170.A0A368GX78"/>
<evidence type="ECO:0000313" key="3">
    <source>
        <dbReference type="Proteomes" id="UP000252519"/>
    </source>
</evidence>
<dbReference type="GO" id="GO:0004672">
    <property type="term" value="F:protein kinase activity"/>
    <property type="evidence" value="ECO:0007669"/>
    <property type="project" value="InterPro"/>
</dbReference>
<reference evidence="2 3" key="1">
    <citation type="submission" date="2014-10" db="EMBL/GenBank/DDBJ databases">
        <title>Draft genome of the hookworm Ancylostoma caninum.</title>
        <authorList>
            <person name="Mitreva M."/>
        </authorList>
    </citation>
    <scope>NUCLEOTIDE SEQUENCE [LARGE SCALE GENOMIC DNA]</scope>
    <source>
        <strain evidence="2 3">Baltimore</strain>
    </source>
</reference>
<evidence type="ECO:0000313" key="2">
    <source>
        <dbReference type="EMBL" id="RCN48956.1"/>
    </source>
</evidence>
<dbReference type="SUPFAM" id="SSF56112">
    <property type="entry name" value="Protein kinase-like (PK-like)"/>
    <property type="match status" value="1"/>
</dbReference>
<sequence length="155" mass="17526">MGYTNSADVLALRIEDDREVSLKLYNLHLFSSGAFSNVYRGFAESDTNVPKEIVIKKTWSGPREASSLTCYEIQILKMLSRLNHKNVIRLLYSYRTRYSDNVGLCSTCFPTAQRLLVWGQRGGAGRLPQVRKSLLNKSTGARRGMEMEKGDLELS</sequence>
<name>A0A368GX78_ANCCA</name>
<dbReference type="GO" id="GO:0005524">
    <property type="term" value="F:ATP binding"/>
    <property type="evidence" value="ECO:0007669"/>
    <property type="project" value="InterPro"/>
</dbReference>
<gene>
    <name evidence="2" type="ORF">ANCCAN_04938</name>
</gene>
<keyword evidence="3" id="KW-1185">Reference proteome</keyword>
<evidence type="ECO:0000259" key="1">
    <source>
        <dbReference type="PROSITE" id="PS50011"/>
    </source>
</evidence>
<dbReference type="OrthoDB" id="272141at2759"/>
<proteinExistence type="predicted"/>
<dbReference type="Gene3D" id="3.30.200.20">
    <property type="entry name" value="Phosphorylase Kinase, domain 1"/>
    <property type="match status" value="1"/>
</dbReference>
<accession>A0A368GX78</accession>
<protein>
    <recommendedName>
        <fullName evidence="1">Protein kinase domain-containing protein</fullName>
    </recommendedName>
</protein>